<dbReference type="PANTHER" id="PTHR15172:SF1">
    <property type="entry name" value="GALACTOCEREBROSIDASE"/>
    <property type="match status" value="1"/>
</dbReference>
<protein>
    <recommendedName>
        <fullName evidence="1">Glycosyl hydrolase family 59 C-terminal lectin domain-containing protein</fullName>
    </recommendedName>
</protein>
<dbReference type="EMBL" id="KB097269">
    <property type="protein sequence ID" value="ESN97868.1"/>
    <property type="molecule type" value="Genomic_DNA"/>
</dbReference>
<reference evidence="3" key="3">
    <citation type="submission" date="2015-06" db="UniProtKB">
        <authorList>
            <consortium name="EnsemblMetazoa"/>
        </authorList>
    </citation>
    <scope>IDENTIFICATION</scope>
</reference>
<accession>T1FBT6</accession>
<feature type="domain" description="Glycosyl hydrolase family 59 C-terminal lectin" evidence="1">
    <location>
        <begin position="128"/>
        <end position="243"/>
    </location>
</feature>
<name>T1FBT6_HELRO</name>
<dbReference type="GO" id="GO:0006683">
    <property type="term" value="P:galactosylceramide catabolic process"/>
    <property type="evidence" value="ECO:0007669"/>
    <property type="project" value="InterPro"/>
</dbReference>
<proteinExistence type="predicted"/>
<evidence type="ECO:0000259" key="1">
    <source>
        <dbReference type="Pfam" id="PF21708"/>
    </source>
</evidence>
<dbReference type="InParanoid" id="T1FBT6"/>
<feature type="domain" description="Glycosyl hydrolase family 59 C-terminal lectin" evidence="1">
    <location>
        <begin position="27"/>
        <end position="89"/>
    </location>
</feature>
<reference evidence="2 4" key="2">
    <citation type="journal article" date="2013" name="Nature">
        <title>Insights into bilaterian evolution from three spiralian genomes.</title>
        <authorList>
            <person name="Simakov O."/>
            <person name="Marletaz F."/>
            <person name="Cho S.J."/>
            <person name="Edsinger-Gonzales E."/>
            <person name="Havlak P."/>
            <person name="Hellsten U."/>
            <person name="Kuo D.H."/>
            <person name="Larsson T."/>
            <person name="Lv J."/>
            <person name="Arendt D."/>
            <person name="Savage R."/>
            <person name="Osoegawa K."/>
            <person name="de Jong P."/>
            <person name="Grimwood J."/>
            <person name="Chapman J.A."/>
            <person name="Shapiro H."/>
            <person name="Aerts A."/>
            <person name="Otillar R.P."/>
            <person name="Terry A.Y."/>
            <person name="Boore J.L."/>
            <person name="Grigoriev I.V."/>
            <person name="Lindberg D.R."/>
            <person name="Seaver E.C."/>
            <person name="Weisblat D.A."/>
            <person name="Putnam N.H."/>
            <person name="Rokhsar D.S."/>
        </authorList>
    </citation>
    <scope>NUCLEOTIDE SEQUENCE</scope>
</reference>
<evidence type="ECO:0000313" key="4">
    <source>
        <dbReference type="Proteomes" id="UP000015101"/>
    </source>
</evidence>
<evidence type="ECO:0000313" key="3">
    <source>
        <dbReference type="EnsemblMetazoa" id="HelroP177504"/>
    </source>
</evidence>
<dbReference type="EMBL" id="AMQM01006081">
    <property type="status" value="NOT_ANNOTATED_CDS"/>
    <property type="molecule type" value="Genomic_DNA"/>
</dbReference>
<dbReference type="CTD" id="20206285"/>
<dbReference type="Gene3D" id="2.60.120.560">
    <property type="entry name" value="Exo-inulinase, domain 1"/>
    <property type="match status" value="1"/>
</dbReference>
<dbReference type="HOGENOM" id="CLU_1125600_0_0_1"/>
<dbReference type="InterPro" id="IPR049162">
    <property type="entry name" value="GH59_C"/>
</dbReference>
<dbReference type="EnsemblMetazoa" id="HelroT177504">
    <property type="protein sequence ID" value="HelroP177504"/>
    <property type="gene ID" value="HelroG177504"/>
</dbReference>
<gene>
    <name evidence="3" type="primary">20206285</name>
    <name evidence="2" type="ORF">HELRODRAFT_177504</name>
</gene>
<evidence type="ECO:0000313" key="2">
    <source>
        <dbReference type="EMBL" id="ESN97868.1"/>
    </source>
</evidence>
<organism evidence="3 4">
    <name type="scientific">Helobdella robusta</name>
    <name type="common">Californian leech</name>
    <dbReference type="NCBI Taxonomy" id="6412"/>
    <lineage>
        <taxon>Eukaryota</taxon>
        <taxon>Metazoa</taxon>
        <taxon>Spiralia</taxon>
        <taxon>Lophotrochozoa</taxon>
        <taxon>Annelida</taxon>
        <taxon>Clitellata</taxon>
        <taxon>Hirudinea</taxon>
        <taxon>Rhynchobdellida</taxon>
        <taxon>Glossiphoniidae</taxon>
        <taxon>Helobdella</taxon>
    </lineage>
</organism>
<keyword evidence="4" id="KW-1185">Reference proteome</keyword>
<reference evidence="4" key="1">
    <citation type="submission" date="2012-12" db="EMBL/GenBank/DDBJ databases">
        <authorList>
            <person name="Hellsten U."/>
            <person name="Grimwood J."/>
            <person name="Chapman J.A."/>
            <person name="Shapiro H."/>
            <person name="Aerts A."/>
            <person name="Otillar R.P."/>
            <person name="Terry A.Y."/>
            <person name="Boore J.L."/>
            <person name="Simakov O."/>
            <person name="Marletaz F."/>
            <person name="Cho S.-J."/>
            <person name="Edsinger-Gonzales E."/>
            <person name="Havlak P."/>
            <person name="Kuo D.-H."/>
            <person name="Larsson T."/>
            <person name="Lv J."/>
            <person name="Arendt D."/>
            <person name="Savage R."/>
            <person name="Osoegawa K."/>
            <person name="de Jong P."/>
            <person name="Lindberg D.R."/>
            <person name="Seaver E.C."/>
            <person name="Weisblat D.A."/>
            <person name="Putnam N.H."/>
            <person name="Grigoriev I.V."/>
            <person name="Rokhsar D.S."/>
        </authorList>
    </citation>
    <scope>NUCLEOTIDE SEQUENCE</scope>
</reference>
<dbReference type="RefSeq" id="XP_009023946.1">
    <property type="nucleotide sequence ID" value="XM_009025698.1"/>
</dbReference>
<dbReference type="OMA" id="WNNISIT"/>
<dbReference type="AlphaFoldDB" id="T1FBT6"/>
<dbReference type="KEGG" id="hro:HELRODRAFT_177504"/>
<dbReference type="GO" id="GO:0004336">
    <property type="term" value="F:galactosylceramidase activity"/>
    <property type="evidence" value="ECO:0007669"/>
    <property type="project" value="InterPro"/>
</dbReference>
<dbReference type="GeneID" id="20206285"/>
<dbReference type="PANTHER" id="PTHR15172">
    <property type="entry name" value="GALACTOCEREBROSIDASE"/>
    <property type="match status" value="1"/>
</dbReference>
<dbReference type="Proteomes" id="UP000015101">
    <property type="component" value="Unassembled WGS sequence"/>
</dbReference>
<dbReference type="InterPro" id="IPR001286">
    <property type="entry name" value="Glyco_hydro_59"/>
</dbReference>
<dbReference type="GO" id="GO:0016020">
    <property type="term" value="C:membrane"/>
    <property type="evidence" value="ECO:0007669"/>
    <property type="project" value="GOC"/>
</dbReference>
<dbReference type="Pfam" id="PF21708">
    <property type="entry name" value="Glyco_hydro_59_C"/>
    <property type="match status" value="2"/>
</dbReference>
<sequence length="247" mass="28160">MTSWALTVFYRVKKGYEPGAEPFNLAQQSGSFEVTRSSDHSRNLVLTQMVTSSPVDTCFYKFTRPLLLIGDVEWRNVRTKVSVYIKKDDKLMASKKTDWKTFSDDKSHVLRFGQNNARKDAEKRKQPQTHSHGVFIASQVESGGCDVVLSDGIHFYVDLLNKQAILSMNHNMTKQLNSTSLPQDLYNKWFTILLDVMNETVVAMIDNDVIFHHHLPHCPSATGFVTFGPINFGLISFDDFVISRVQY</sequence>